<keyword evidence="3" id="KW-1185">Reference proteome</keyword>
<feature type="coiled-coil region" evidence="1">
    <location>
        <begin position="79"/>
        <end position="130"/>
    </location>
</feature>
<sequence>MVINGEQKDLDLEGGVTIKQTNEYRYLGVKLTDGLLDTQIEDGVVTRSQHKVMEDQLAALIALIQGQKEEQQQLRLGEKEEQQRLRLEEKEEQQRLRLEDKKEKERLRLEDKKEQKRLRLEDKKEQERLRFFFEEKEEQKQEQDRRHQTVFQAQLRMRQQKSGESLQEFERDIERLTHLAYASAPESFRKQLAVERFIEGVRGDDMRYHLRLVRPRDISEALIRALEFEASRVSVPSAPKVRLASIDNQRDILADKLDNIYDALQKMTASCRSTGPPTQEAPQRRSIRCFNCDAAQKAMKNCKEPPTLTKPIERFKKGGSVGDV</sequence>
<dbReference type="PANTHER" id="PTHR45823:SF1">
    <property type="entry name" value="T-SNARE COILED-COIL HOMOLOGY DOMAIN-CONTAINING PROTEIN"/>
    <property type="match status" value="1"/>
</dbReference>
<reference evidence="2" key="2">
    <citation type="submission" date="2024-08" db="UniProtKB">
        <authorList>
            <consortium name="EnsemblMetazoa"/>
        </authorList>
    </citation>
    <scope>IDENTIFICATION</scope>
</reference>
<dbReference type="EnsemblMetazoa" id="XM_019903128.1">
    <property type="protein sequence ID" value="XP_019758687.1"/>
    <property type="gene ID" value="LOC109536770"/>
</dbReference>
<evidence type="ECO:0000256" key="1">
    <source>
        <dbReference type="SAM" id="Coils"/>
    </source>
</evidence>
<evidence type="ECO:0000313" key="2">
    <source>
        <dbReference type="EnsemblMetazoa" id="XP_019758687.1"/>
    </source>
</evidence>
<dbReference type="AlphaFoldDB" id="A0AAR5PCT0"/>
<dbReference type="PANTHER" id="PTHR45823">
    <property type="entry name" value="T-SNARE COILED-COIL HOMOLOGY DOMAIN-CONTAINING PROTEIN"/>
    <property type="match status" value="1"/>
</dbReference>
<keyword evidence="1" id="KW-0175">Coiled coil</keyword>
<dbReference type="Proteomes" id="UP000019118">
    <property type="component" value="Unassembled WGS sequence"/>
</dbReference>
<proteinExistence type="predicted"/>
<reference evidence="3" key="1">
    <citation type="journal article" date="2013" name="Genome Biol.">
        <title>Draft genome of the mountain pine beetle, Dendroctonus ponderosae Hopkins, a major forest pest.</title>
        <authorList>
            <person name="Keeling C.I."/>
            <person name="Yuen M.M."/>
            <person name="Liao N.Y."/>
            <person name="Docking T.R."/>
            <person name="Chan S.K."/>
            <person name="Taylor G.A."/>
            <person name="Palmquist D.L."/>
            <person name="Jackman S.D."/>
            <person name="Nguyen A."/>
            <person name="Li M."/>
            <person name="Henderson H."/>
            <person name="Janes J.K."/>
            <person name="Zhao Y."/>
            <person name="Pandoh P."/>
            <person name="Moore R."/>
            <person name="Sperling F.A."/>
            <person name="Huber D.P."/>
            <person name="Birol I."/>
            <person name="Jones S.J."/>
            <person name="Bohlmann J."/>
        </authorList>
    </citation>
    <scope>NUCLEOTIDE SEQUENCE</scope>
</reference>
<accession>A0AAR5PCT0</accession>
<name>A0AAR5PCT0_DENPD</name>
<organism evidence="2 3">
    <name type="scientific">Dendroctonus ponderosae</name>
    <name type="common">Mountain pine beetle</name>
    <dbReference type="NCBI Taxonomy" id="77166"/>
    <lineage>
        <taxon>Eukaryota</taxon>
        <taxon>Metazoa</taxon>
        <taxon>Ecdysozoa</taxon>
        <taxon>Arthropoda</taxon>
        <taxon>Hexapoda</taxon>
        <taxon>Insecta</taxon>
        <taxon>Pterygota</taxon>
        <taxon>Neoptera</taxon>
        <taxon>Endopterygota</taxon>
        <taxon>Coleoptera</taxon>
        <taxon>Polyphaga</taxon>
        <taxon>Cucujiformia</taxon>
        <taxon>Curculionidae</taxon>
        <taxon>Scolytinae</taxon>
        <taxon>Dendroctonus</taxon>
    </lineage>
</organism>
<evidence type="ECO:0000313" key="3">
    <source>
        <dbReference type="Proteomes" id="UP000019118"/>
    </source>
</evidence>
<protein>
    <submittedName>
        <fullName evidence="2">Uncharacterized protein</fullName>
    </submittedName>
</protein>